<name>A0A4S4LDD5_9AGAM</name>
<gene>
    <name evidence="4" type="ORF">EW145_g1728</name>
</gene>
<dbReference type="InterPro" id="IPR020806">
    <property type="entry name" value="PKS_PP-bd"/>
</dbReference>
<keyword evidence="2" id="KW-0597">Phosphoprotein</keyword>
<organism evidence="4 5">
    <name type="scientific">Phellinidium pouzarii</name>
    <dbReference type="NCBI Taxonomy" id="167371"/>
    <lineage>
        <taxon>Eukaryota</taxon>
        <taxon>Fungi</taxon>
        <taxon>Dikarya</taxon>
        <taxon>Basidiomycota</taxon>
        <taxon>Agaricomycotina</taxon>
        <taxon>Agaricomycetes</taxon>
        <taxon>Hymenochaetales</taxon>
        <taxon>Hymenochaetaceae</taxon>
        <taxon>Phellinidium</taxon>
    </lineage>
</organism>
<dbReference type="InterPro" id="IPR051414">
    <property type="entry name" value="Adenylate-forming_Reductase"/>
</dbReference>
<dbReference type="Gene3D" id="3.40.50.980">
    <property type="match status" value="1"/>
</dbReference>
<dbReference type="SMART" id="SM00823">
    <property type="entry name" value="PKS_PP"/>
    <property type="match status" value="1"/>
</dbReference>
<feature type="domain" description="Polyketide synthase-like phosphopantetheine-binding" evidence="3">
    <location>
        <begin position="598"/>
        <end position="672"/>
    </location>
</feature>
<accession>A0A4S4LDD5</accession>
<dbReference type="AlphaFoldDB" id="A0A4S4LDD5"/>
<evidence type="ECO:0000256" key="1">
    <source>
        <dbReference type="ARBA" id="ARBA00022450"/>
    </source>
</evidence>
<comment type="caution">
    <text evidence="4">The sequence shown here is derived from an EMBL/GenBank/DDBJ whole genome shotgun (WGS) entry which is preliminary data.</text>
</comment>
<dbReference type="Pfam" id="PF23562">
    <property type="entry name" value="AMP-binding_C_3"/>
    <property type="match status" value="1"/>
</dbReference>
<evidence type="ECO:0000313" key="4">
    <source>
        <dbReference type="EMBL" id="THH09834.1"/>
    </source>
</evidence>
<evidence type="ECO:0000256" key="2">
    <source>
        <dbReference type="ARBA" id="ARBA00022553"/>
    </source>
</evidence>
<dbReference type="InterPro" id="IPR042099">
    <property type="entry name" value="ANL_N_sf"/>
</dbReference>
<dbReference type="PANTHER" id="PTHR43439">
    <property type="entry name" value="PHENYLACETATE-COENZYME A LIGASE"/>
    <property type="match status" value="1"/>
</dbReference>
<keyword evidence="5" id="KW-1185">Reference proteome</keyword>
<dbReference type="Gene3D" id="1.10.1200.10">
    <property type="entry name" value="ACP-like"/>
    <property type="match status" value="1"/>
</dbReference>
<evidence type="ECO:0000259" key="3">
    <source>
        <dbReference type="SMART" id="SM00823"/>
    </source>
</evidence>
<dbReference type="PANTHER" id="PTHR43439:SF2">
    <property type="entry name" value="ENZYME, PUTATIVE (JCVI)-RELATED"/>
    <property type="match status" value="1"/>
</dbReference>
<dbReference type="InterPro" id="IPR036736">
    <property type="entry name" value="ACP-like_sf"/>
</dbReference>
<proteinExistence type="predicted"/>
<dbReference type="Pfam" id="PF00501">
    <property type="entry name" value="AMP-binding"/>
    <property type="match status" value="1"/>
</dbReference>
<dbReference type="EMBL" id="SGPK01000051">
    <property type="protein sequence ID" value="THH09834.1"/>
    <property type="molecule type" value="Genomic_DNA"/>
</dbReference>
<dbReference type="OrthoDB" id="429813at2759"/>
<dbReference type="GO" id="GO:0031177">
    <property type="term" value="F:phosphopantetheine binding"/>
    <property type="evidence" value="ECO:0007669"/>
    <property type="project" value="InterPro"/>
</dbReference>
<dbReference type="InterPro" id="IPR000873">
    <property type="entry name" value="AMP-dep_synth/lig_dom"/>
</dbReference>
<sequence>MSLATDSFRTPQAVGSKTFTAPPLNGSLALHQLYDFHASHSPDHPLYVFATPQGDVKTMTWADVQRGIHRASIFASKFMPGVQGNHKAPPTVAILANTDMITFQCFLLGLIRSGIQPFPISIRNSAVGVANMFVQTTAAHLFVSADEAMQGVSKGALKEIDTELSKNGANKEKRQVKILAMPTFEDLFPEDDSNASFELLPPTERPDLDSPALILHSSASYSHLAEGFGERDLHGEIMAVHALPLFRRCLWVFPHVLGSQPPIGLTPDRQLASAIATGATLMFGIPHFLDAWSTEPKSVEFLQGLNGVVFGGAPLSKSVGDFLQSKNVPLWHIYGGTEMGVITTCMPKRSIQYGWEYIFFSPHINPAFVAQHQEPESGKSEDIYELVIKPCATHTPSVTNMTHDGQAAYATSDLLIPHPHVEGLYKIHGRTDDQIMLSSGEKVRFPAAFRHPSAKLGLYHVDKTNPGPMEHIITRSPLVTNALMFGRGRFQNGVIIEPATPFDPTEDGGRRLAEFRNDIWPYIEQANAFAPTHSRIFKEMIIITKPSKPFEYTPKGNPRRHVSVALYNEEIDQVYAAVEAQADSGPSPPANWNLEDSLEYVRTLVARVLKNSVRDEDDLFEFGCDSLQATWIRNSIIHAFRQTSTPTDGVGSSFVFEYPSVALLGQEITRIAQSRDKSTVRLNRRGAYDDLTSLVIYELEYCVYVFLFRPHCAHSETDAQDVVQIRLRDCDVLTDRQPTVNLWHFDLIRGNRAFECSNAENAQAK</sequence>
<dbReference type="Gene3D" id="3.40.50.12780">
    <property type="entry name" value="N-terminal domain of ligase-like"/>
    <property type="match status" value="1"/>
</dbReference>
<keyword evidence="1" id="KW-0596">Phosphopantetheine</keyword>
<reference evidence="4 5" key="1">
    <citation type="submission" date="2019-02" db="EMBL/GenBank/DDBJ databases">
        <title>Genome sequencing of the rare red list fungi Phellinidium pouzarii.</title>
        <authorList>
            <person name="Buettner E."/>
            <person name="Kellner H."/>
        </authorList>
    </citation>
    <scope>NUCLEOTIDE SEQUENCE [LARGE SCALE GENOMIC DNA]</scope>
    <source>
        <strain evidence="4 5">DSM 108285</strain>
    </source>
</reference>
<dbReference type="Proteomes" id="UP000308199">
    <property type="component" value="Unassembled WGS sequence"/>
</dbReference>
<protein>
    <recommendedName>
        <fullName evidence="3">Polyketide synthase-like phosphopantetheine-binding domain-containing protein</fullName>
    </recommendedName>
</protein>
<dbReference type="SUPFAM" id="SSF56801">
    <property type="entry name" value="Acetyl-CoA synthetase-like"/>
    <property type="match status" value="1"/>
</dbReference>
<evidence type="ECO:0000313" key="5">
    <source>
        <dbReference type="Proteomes" id="UP000308199"/>
    </source>
</evidence>